<dbReference type="AlphaFoldDB" id="E7DQ15"/>
<protein>
    <submittedName>
        <fullName evidence="1">Transposase, IS4 family protein</fullName>
    </submittedName>
</protein>
<gene>
    <name evidence="1" type="ORF">Nfla_6302</name>
</gene>
<name>E7DQ15_9NOSO</name>
<sequence>MAETLVFTLGFKSLWFTESTRHYVETVFSGITGVFPKFIHACTWKGFLLKVEAFIFSFTLQQAFIE</sequence>
<reference evidence="1" key="1">
    <citation type="journal article" date="2011" name="Acta Physiol. Plant.">
        <title>An investigation on the genetic background of Nostoc flagelliforme by similarity analysis of its partial genomic DNA and phylogenetic comparison of deduced related species.</title>
        <authorList>
            <person name="Gao X."/>
            <person name="Liu K."/>
            <person name="Qiu B.S."/>
        </authorList>
    </citation>
    <scope>NUCLEOTIDE SEQUENCE</scope>
    <source>
        <strain evidence="1">Sunitezuoqi</strain>
    </source>
</reference>
<organism evidence="1">
    <name type="scientific">Nostoc flagelliforme str. Sunitezuoqi</name>
    <dbReference type="NCBI Taxonomy" id="676037"/>
    <lineage>
        <taxon>Bacteria</taxon>
        <taxon>Bacillati</taxon>
        <taxon>Cyanobacteriota</taxon>
        <taxon>Cyanophyceae</taxon>
        <taxon>Nostocales</taxon>
        <taxon>Nostocaceae</taxon>
        <taxon>Nostoc</taxon>
    </lineage>
</organism>
<evidence type="ECO:0000313" key="1">
    <source>
        <dbReference type="EMBL" id="ADO19173.1"/>
    </source>
</evidence>
<proteinExistence type="predicted"/>
<accession>E7DQ15</accession>
<dbReference type="EMBL" id="HQ291135">
    <property type="protein sequence ID" value="ADO19173.1"/>
    <property type="molecule type" value="Genomic_DNA"/>
</dbReference>